<reference evidence="6 7" key="1">
    <citation type="submission" date="2015-02" db="EMBL/GenBank/DDBJ databases">
        <title>Physiological reanalysis, assessment of diazotrophy, and genome sequences of multiple isolates of Streptomyces thermoautotrophicus.</title>
        <authorList>
            <person name="MacKellar D.C."/>
            <person name="Lieber L."/>
            <person name="Norman J."/>
            <person name="Bolger A."/>
            <person name="Tobin C."/>
            <person name="Murray J.W."/>
            <person name="Prell J."/>
        </authorList>
    </citation>
    <scope>NUCLEOTIDE SEQUENCE [LARGE SCALE GENOMIC DNA]</scope>
    <source>
        <strain evidence="6 7">UBT1</strain>
    </source>
</reference>
<dbReference type="PROSITE" id="PS51387">
    <property type="entry name" value="FAD_PCMH"/>
    <property type="match status" value="1"/>
</dbReference>
<dbReference type="AlphaFoldDB" id="A0A132MIL7"/>
<dbReference type="SUPFAM" id="SSF56176">
    <property type="entry name" value="FAD-binding/transporter-associated domain-like"/>
    <property type="match status" value="1"/>
</dbReference>
<dbReference type="Gene3D" id="3.30.465.10">
    <property type="match status" value="1"/>
</dbReference>
<dbReference type="InterPro" id="IPR004113">
    <property type="entry name" value="FAD-bd_oxidored_4_C"/>
</dbReference>
<evidence type="ECO:0000256" key="3">
    <source>
        <dbReference type="ARBA" id="ARBA00022827"/>
    </source>
</evidence>
<accession>A0A132MIL7</accession>
<evidence type="ECO:0000256" key="4">
    <source>
        <dbReference type="ARBA" id="ARBA00023002"/>
    </source>
</evidence>
<dbReference type="InterPro" id="IPR016166">
    <property type="entry name" value="FAD-bd_PCMH"/>
</dbReference>
<protein>
    <recommendedName>
        <fullName evidence="5">FAD-binding PCMH-type domain-containing protein</fullName>
    </recommendedName>
</protein>
<gene>
    <name evidence="6" type="ORF">TH66_18945</name>
</gene>
<dbReference type="RefSeq" id="WP_067071307.1">
    <property type="nucleotide sequence ID" value="NZ_JYIJ01000019.1"/>
</dbReference>
<dbReference type="SUPFAM" id="SSF55103">
    <property type="entry name" value="FAD-linked oxidases, C-terminal domain"/>
    <property type="match status" value="1"/>
</dbReference>
<keyword evidence="2" id="KW-0285">Flavoprotein</keyword>
<evidence type="ECO:0000313" key="6">
    <source>
        <dbReference type="EMBL" id="KWW97633.1"/>
    </source>
</evidence>
<proteinExistence type="predicted"/>
<dbReference type="PATRIC" id="fig|1469144.8.peg.361"/>
<comment type="caution">
    <text evidence="6">The sequence shown here is derived from an EMBL/GenBank/DDBJ whole genome shotgun (WGS) entry which is preliminary data.</text>
</comment>
<keyword evidence="3" id="KW-0274">FAD</keyword>
<dbReference type="InterPro" id="IPR016164">
    <property type="entry name" value="FAD-linked_Oxase-like_C"/>
</dbReference>
<dbReference type="EMBL" id="JYIJ01000019">
    <property type="protein sequence ID" value="KWW97633.1"/>
    <property type="molecule type" value="Genomic_DNA"/>
</dbReference>
<dbReference type="Pfam" id="PF01565">
    <property type="entry name" value="FAD_binding_4"/>
    <property type="match status" value="1"/>
</dbReference>
<dbReference type="InterPro" id="IPR006094">
    <property type="entry name" value="Oxid_FAD_bind_N"/>
</dbReference>
<evidence type="ECO:0000259" key="5">
    <source>
        <dbReference type="PROSITE" id="PS51387"/>
    </source>
</evidence>
<keyword evidence="4" id="KW-0560">Oxidoreductase</keyword>
<evidence type="ECO:0000256" key="1">
    <source>
        <dbReference type="ARBA" id="ARBA00001974"/>
    </source>
</evidence>
<dbReference type="InterPro" id="IPR016169">
    <property type="entry name" value="FAD-bd_PCMH_sub2"/>
</dbReference>
<sequence length="408" mass="41468">MAVLAGLAAICGAGNAREAGPHDAVAGVTPKYVAAPGCTEEVAAVLRLAADQALTVVPRGTGTKLAWGAPPRSVDLVLDTTRLARVVEHAAGDLVVVVEAGTRLDTLQETLAAHGQRLALDPPSGGTVGGTVAANAAGPLRLLYGTARDLLIGVTVVRADGVVARAGGKVVKNVAGYDLGKLFTGSYGTLGVITQAVFRLHPLPAARAYVTRTVADAAEASRLVQAVLRSQLVPAALELDLPRPGGPATLVVLLEGAPAGVPARAETLVALLGGDARAGEEAPPWWGRHPFGPDDITLKIAYPIADLEAVMTALAGAGGLEPTLRGSVGTGVLHAGLPGDADPAAVARLLGTLRQALRPWGSAILLQAPPAVAVDRWGDVPALALMRRVKTQFDPAHRLSPGRFVGGI</sequence>
<evidence type="ECO:0000256" key="2">
    <source>
        <dbReference type="ARBA" id="ARBA00022630"/>
    </source>
</evidence>
<feature type="domain" description="FAD-binding PCMH-type" evidence="5">
    <location>
        <begin position="25"/>
        <end position="203"/>
    </location>
</feature>
<comment type="cofactor">
    <cofactor evidence="1">
        <name>FAD</name>
        <dbReference type="ChEBI" id="CHEBI:57692"/>
    </cofactor>
</comment>
<dbReference type="GO" id="GO:0016491">
    <property type="term" value="F:oxidoreductase activity"/>
    <property type="evidence" value="ECO:0007669"/>
    <property type="project" value="UniProtKB-KW"/>
</dbReference>
<name>A0A132MIL7_9ACTN</name>
<dbReference type="Proteomes" id="UP000070659">
    <property type="component" value="Unassembled WGS sequence"/>
</dbReference>
<dbReference type="PANTHER" id="PTHR11748:SF103">
    <property type="entry name" value="GLYCOLATE OXIDASE SUBUNIT GLCE"/>
    <property type="match status" value="1"/>
</dbReference>
<dbReference type="Pfam" id="PF02913">
    <property type="entry name" value="FAD-oxidase_C"/>
    <property type="match status" value="1"/>
</dbReference>
<dbReference type="PANTHER" id="PTHR11748">
    <property type="entry name" value="D-LACTATE DEHYDROGENASE"/>
    <property type="match status" value="1"/>
</dbReference>
<organism evidence="6 7">
    <name type="scientific">Carbonactinospora thermoautotrophica</name>
    <dbReference type="NCBI Taxonomy" id="1469144"/>
    <lineage>
        <taxon>Bacteria</taxon>
        <taxon>Bacillati</taxon>
        <taxon>Actinomycetota</taxon>
        <taxon>Actinomycetes</taxon>
        <taxon>Kitasatosporales</taxon>
        <taxon>Carbonactinosporaceae</taxon>
        <taxon>Carbonactinospora</taxon>
    </lineage>
</organism>
<evidence type="ECO:0000313" key="7">
    <source>
        <dbReference type="Proteomes" id="UP000070659"/>
    </source>
</evidence>
<dbReference type="InterPro" id="IPR036318">
    <property type="entry name" value="FAD-bd_PCMH-like_sf"/>
</dbReference>
<dbReference type="GO" id="GO:0071949">
    <property type="term" value="F:FAD binding"/>
    <property type="evidence" value="ECO:0007669"/>
    <property type="project" value="InterPro"/>
</dbReference>